<dbReference type="GO" id="GO:0043190">
    <property type="term" value="C:ATP-binding cassette (ABC) transporter complex"/>
    <property type="evidence" value="ECO:0007669"/>
    <property type="project" value="InterPro"/>
</dbReference>
<dbReference type="InterPro" id="IPR000914">
    <property type="entry name" value="SBP_5_dom"/>
</dbReference>
<dbReference type="RefSeq" id="WP_113970304.1">
    <property type="nucleotide sequence ID" value="NZ_QNRJ01000011.1"/>
</dbReference>
<evidence type="ECO:0000256" key="4">
    <source>
        <dbReference type="ARBA" id="ARBA00022729"/>
    </source>
</evidence>
<evidence type="ECO:0000256" key="1">
    <source>
        <dbReference type="ARBA" id="ARBA00004193"/>
    </source>
</evidence>
<dbReference type="Gene3D" id="3.10.105.10">
    <property type="entry name" value="Dipeptide-binding Protein, Domain 3"/>
    <property type="match status" value="1"/>
</dbReference>
<dbReference type="GO" id="GO:0015833">
    <property type="term" value="P:peptide transport"/>
    <property type="evidence" value="ECO:0007669"/>
    <property type="project" value="TreeGrafter"/>
</dbReference>
<dbReference type="OrthoDB" id="9796817at2"/>
<evidence type="ECO:0000259" key="6">
    <source>
        <dbReference type="Pfam" id="PF00496"/>
    </source>
</evidence>
<evidence type="ECO:0000256" key="5">
    <source>
        <dbReference type="SAM" id="Phobius"/>
    </source>
</evidence>
<dbReference type="EMBL" id="QNRJ01000011">
    <property type="protein sequence ID" value="RBP02951.1"/>
    <property type="molecule type" value="Genomic_DNA"/>
</dbReference>
<dbReference type="CDD" id="cd08499">
    <property type="entry name" value="PBP2_Ylib_like"/>
    <property type="match status" value="1"/>
</dbReference>
<dbReference type="PIRSF" id="PIRSF002741">
    <property type="entry name" value="MppA"/>
    <property type="match status" value="1"/>
</dbReference>
<evidence type="ECO:0000313" key="8">
    <source>
        <dbReference type="Proteomes" id="UP000252118"/>
    </source>
</evidence>
<feature type="transmembrane region" description="Helical" evidence="5">
    <location>
        <begin position="12"/>
        <end position="33"/>
    </location>
</feature>
<dbReference type="PANTHER" id="PTHR30290">
    <property type="entry name" value="PERIPLASMIC BINDING COMPONENT OF ABC TRANSPORTER"/>
    <property type="match status" value="1"/>
</dbReference>
<dbReference type="GO" id="GO:0042597">
    <property type="term" value="C:periplasmic space"/>
    <property type="evidence" value="ECO:0007669"/>
    <property type="project" value="UniProtKB-ARBA"/>
</dbReference>
<dbReference type="AlphaFoldDB" id="A0A366EKM9"/>
<protein>
    <submittedName>
        <fullName evidence="7">Peptide/nickel transport system substrate-binding protein</fullName>
    </submittedName>
</protein>
<dbReference type="InterPro" id="IPR030678">
    <property type="entry name" value="Peptide/Ni-bd"/>
</dbReference>
<evidence type="ECO:0000256" key="3">
    <source>
        <dbReference type="ARBA" id="ARBA00022448"/>
    </source>
</evidence>
<evidence type="ECO:0000313" key="7">
    <source>
        <dbReference type="EMBL" id="RBP02951.1"/>
    </source>
</evidence>
<feature type="domain" description="Solute-binding protein family 5" evidence="6">
    <location>
        <begin position="91"/>
        <end position="442"/>
    </location>
</feature>
<keyword evidence="4" id="KW-0732">Signal</keyword>
<dbReference type="PROSITE" id="PS51257">
    <property type="entry name" value="PROKAR_LIPOPROTEIN"/>
    <property type="match status" value="1"/>
</dbReference>
<keyword evidence="3" id="KW-0813">Transport</keyword>
<dbReference type="PROSITE" id="PS01040">
    <property type="entry name" value="SBP_BACTERIAL_5"/>
    <property type="match status" value="1"/>
</dbReference>
<proteinExistence type="inferred from homology"/>
<organism evidence="7 8">
    <name type="scientific">Rossellomorea aquimaris</name>
    <dbReference type="NCBI Taxonomy" id="189382"/>
    <lineage>
        <taxon>Bacteria</taxon>
        <taxon>Bacillati</taxon>
        <taxon>Bacillota</taxon>
        <taxon>Bacilli</taxon>
        <taxon>Bacillales</taxon>
        <taxon>Bacillaceae</taxon>
        <taxon>Rossellomorea</taxon>
    </lineage>
</organism>
<dbReference type="Proteomes" id="UP000252118">
    <property type="component" value="Unassembled WGS sequence"/>
</dbReference>
<comment type="subcellular location">
    <subcellularLocation>
        <location evidence="1">Cell membrane</location>
        <topology evidence="1">Lipid-anchor</topology>
    </subcellularLocation>
</comment>
<keyword evidence="5" id="KW-0472">Membrane</keyword>
<gene>
    <name evidence="7" type="ORF">DET59_11148</name>
</gene>
<accession>A0A366EKM9</accession>
<dbReference type="InterPro" id="IPR039424">
    <property type="entry name" value="SBP_5"/>
</dbReference>
<comment type="similarity">
    <text evidence="2">Belongs to the bacterial solute-binding protein 5 family.</text>
</comment>
<dbReference type="GO" id="GO:1904680">
    <property type="term" value="F:peptide transmembrane transporter activity"/>
    <property type="evidence" value="ECO:0007669"/>
    <property type="project" value="TreeGrafter"/>
</dbReference>
<evidence type="ECO:0000256" key="2">
    <source>
        <dbReference type="ARBA" id="ARBA00005695"/>
    </source>
</evidence>
<dbReference type="PANTHER" id="PTHR30290:SF9">
    <property type="entry name" value="OLIGOPEPTIDE-BINDING PROTEIN APPA"/>
    <property type="match status" value="1"/>
</dbReference>
<dbReference type="SUPFAM" id="SSF53850">
    <property type="entry name" value="Periplasmic binding protein-like II"/>
    <property type="match status" value="1"/>
</dbReference>
<dbReference type="Pfam" id="PF00496">
    <property type="entry name" value="SBP_bac_5"/>
    <property type="match status" value="1"/>
</dbReference>
<reference evidence="7 8" key="1">
    <citation type="submission" date="2018-06" db="EMBL/GenBank/DDBJ databases">
        <title>Freshwater and sediment microbial communities from various areas in North America, analyzing microbe dynamics in response to fracking.</title>
        <authorList>
            <person name="Lamendella R."/>
        </authorList>
    </citation>
    <scope>NUCLEOTIDE SEQUENCE [LARGE SCALE GENOMIC DNA]</scope>
    <source>
        <strain evidence="7 8">97B</strain>
    </source>
</reference>
<sequence>MKTKVNSFRSRILMIGIMVLMLAISGCSTNMGANSGDQADGQASNKENKLVIARLSDVENLDHHFMSTINAASVTHGKIYEGLVGRDKNAKIKPLLAEEWAQLDDTTWEFKLRDDVSFHDGTPFNAEAVKKTFDRLTDPKVASPRAVVFKMVKEIKIVDDRTVRFLLTEPFSPLLSILASHEGGIISPKTIDKYGKDIIQEPVGTGPFEFKSWETGKEIVFHKNDEYWGDQPTISEVVFKVVPEETTRISMLETGEAHIAEPLSVTMMDSVKASDNVEVYRSEGFGTEYVGFNVQKEPFNDVRVRKAISHAVEMDSIMKGVFNNIGKKANSLLGSKVFGYHQDMKAYEYNVNEAKRLLTEAGYPDGFKTTLLTMDSKERISLAEVMQSQLKGIGIDLEIQIQEYGTFVEQATSGNSEMFIISWRNATGDADYNQYNLFHSNSHGPAGNTFFYSNDEVDQLIEQARSEMDQEKRLELYAKSQELEMKDAVYIPVRVIENMAAIRNNVKDFSISPAGYLEINDVSIQ</sequence>
<dbReference type="Gene3D" id="3.40.190.10">
    <property type="entry name" value="Periplasmic binding protein-like II"/>
    <property type="match status" value="1"/>
</dbReference>
<comment type="caution">
    <text evidence="7">The sequence shown here is derived from an EMBL/GenBank/DDBJ whole genome shotgun (WGS) entry which is preliminary data.</text>
</comment>
<dbReference type="Gene3D" id="3.90.76.10">
    <property type="entry name" value="Dipeptide-binding Protein, Domain 1"/>
    <property type="match status" value="1"/>
</dbReference>
<keyword evidence="5" id="KW-0812">Transmembrane</keyword>
<keyword evidence="5" id="KW-1133">Transmembrane helix</keyword>
<name>A0A366EKM9_9BACI</name>
<dbReference type="InterPro" id="IPR023765">
    <property type="entry name" value="SBP_5_CS"/>
</dbReference>